<dbReference type="EMBL" id="RZNY01000002">
    <property type="protein sequence ID" value="RUT48317.1"/>
    <property type="molecule type" value="Genomic_DNA"/>
</dbReference>
<dbReference type="PIRSF" id="PIRSF037663">
    <property type="entry name" value="Acetyltransf_GNAT_prd"/>
    <property type="match status" value="1"/>
</dbReference>
<dbReference type="RefSeq" id="WP_127190740.1">
    <property type="nucleotide sequence ID" value="NZ_JAUSSS010000002.1"/>
</dbReference>
<feature type="domain" description="N-acetyltransferase" evidence="2">
    <location>
        <begin position="10"/>
        <end position="150"/>
    </location>
</feature>
<proteinExistence type="predicted"/>
<name>A0A3S1KBP4_9BACL</name>
<dbReference type="Proteomes" id="UP000279446">
    <property type="component" value="Unassembled WGS sequence"/>
</dbReference>
<evidence type="ECO:0000256" key="1">
    <source>
        <dbReference type="ARBA" id="ARBA00022679"/>
    </source>
</evidence>
<keyword evidence="1 3" id="KW-0808">Transferase</keyword>
<dbReference type="Gene3D" id="3.40.630.30">
    <property type="match status" value="1"/>
</dbReference>
<gene>
    <name evidence="3" type="ORF">EJP82_04130</name>
</gene>
<reference evidence="3 4" key="1">
    <citation type="submission" date="2018-12" db="EMBL/GenBank/DDBJ databases">
        <authorList>
            <person name="Sun L."/>
            <person name="Chen Z."/>
        </authorList>
    </citation>
    <scope>NUCLEOTIDE SEQUENCE [LARGE SCALE GENOMIC DNA]</scope>
    <source>
        <strain evidence="3 4">DSM 15890</strain>
    </source>
</reference>
<dbReference type="Pfam" id="PF00583">
    <property type="entry name" value="Acetyltransf_1"/>
    <property type="match status" value="1"/>
</dbReference>
<dbReference type="InterPro" id="IPR050769">
    <property type="entry name" value="NAT_camello-type"/>
</dbReference>
<dbReference type="InterPro" id="IPR016181">
    <property type="entry name" value="Acyl_CoA_acyltransferase"/>
</dbReference>
<keyword evidence="4" id="KW-1185">Reference proteome</keyword>
<dbReference type="InterPro" id="IPR000182">
    <property type="entry name" value="GNAT_dom"/>
</dbReference>
<dbReference type="InterPro" id="IPR017255">
    <property type="entry name" value="AcTrfase_GNAT_prd"/>
</dbReference>
<dbReference type="PANTHER" id="PTHR13947">
    <property type="entry name" value="GNAT FAMILY N-ACETYLTRANSFERASE"/>
    <property type="match status" value="1"/>
</dbReference>
<dbReference type="AlphaFoldDB" id="A0A3S1KBP4"/>
<dbReference type="PANTHER" id="PTHR13947:SF37">
    <property type="entry name" value="LD18367P"/>
    <property type="match status" value="1"/>
</dbReference>
<evidence type="ECO:0000313" key="3">
    <source>
        <dbReference type="EMBL" id="RUT48317.1"/>
    </source>
</evidence>
<sequence length="150" mass="16755">MSSQVCAPALVIRNSSCDDVNDMLPLMRQLCYPTTPSVLKEHLSMLDNHPLQCSLVAELDGNVVGTTFLKLYQSHDMKKPVSQISAMVVDEEYRGTGIGKRLLRAAESWCKEHDSSQVYLSTGDRNKSAKTFYEHLGYTCSGYRLSKVMS</sequence>
<evidence type="ECO:0000259" key="2">
    <source>
        <dbReference type="PROSITE" id="PS51186"/>
    </source>
</evidence>
<organism evidence="3 4">
    <name type="scientific">Paenibacillus anaericanus</name>
    <dbReference type="NCBI Taxonomy" id="170367"/>
    <lineage>
        <taxon>Bacteria</taxon>
        <taxon>Bacillati</taxon>
        <taxon>Bacillota</taxon>
        <taxon>Bacilli</taxon>
        <taxon>Bacillales</taxon>
        <taxon>Paenibacillaceae</taxon>
        <taxon>Paenibacillus</taxon>
    </lineage>
</organism>
<dbReference type="PROSITE" id="PS51186">
    <property type="entry name" value="GNAT"/>
    <property type="match status" value="1"/>
</dbReference>
<comment type="caution">
    <text evidence="3">The sequence shown here is derived from an EMBL/GenBank/DDBJ whole genome shotgun (WGS) entry which is preliminary data.</text>
</comment>
<accession>A0A3S1KBP4</accession>
<evidence type="ECO:0000313" key="4">
    <source>
        <dbReference type="Proteomes" id="UP000279446"/>
    </source>
</evidence>
<dbReference type="SUPFAM" id="SSF55729">
    <property type="entry name" value="Acyl-CoA N-acyltransferases (Nat)"/>
    <property type="match status" value="1"/>
</dbReference>
<dbReference type="GO" id="GO:0008080">
    <property type="term" value="F:N-acetyltransferase activity"/>
    <property type="evidence" value="ECO:0007669"/>
    <property type="project" value="InterPro"/>
</dbReference>
<dbReference type="CDD" id="cd04301">
    <property type="entry name" value="NAT_SF"/>
    <property type="match status" value="1"/>
</dbReference>
<dbReference type="OrthoDB" id="9797826at2"/>
<protein>
    <submittedName>
        <fullName evidence="3">GNAT family N-acetyltransferase</fullName>
    </submittedName>
</protein>